<gene>
    <name evidence="8 10" type="primary">tilS</name>
    <name evidence="10" type="ORF">HH214_05535</name>
</gene>
<evidence type="ECO:0000256" key="4">
    <source>
        <dbReference type="ARBA" id="ARBA00022694"/>
    </source>
</evidence>
<reference evidence="10 11" key="1">
    <citation type="submission" date="2020-04" db="EMBL/GenBank/DDBJ databases">
        <title>Genome sequencing of novel species.</title>
        <authorList>
            <person name="Heo J."/>
            <person name="Kim S.-J."/>
            <person name="Kim J.-S."/>
            <person name="Hong S.-B."/>
            <person name="Kwon S.-W."/>
        </authorList>
    </citation>
    <scope>NUCLEOTIDE SEQUENCE [LARGE SCALE GENOMIC DNA]</scope>
    <source>
        <strain evidence="10 11">F39-2</strain>
    </source>
</reference>
<dbReference type="GO" id="GO:0032267">
    <property type="term" value="F:tRNA(Ile)-lysidine synthase activity"/>
    <property type="evidence" value="ECO:0007669"/>
    <property type="project" value="UniProtKB-EC"/>
</dbReference>
<keyword evidence="11" id="KW-1185">Reference proteome</keyword>
<dbReference type="Gene3D" id="3.40.50.620">
    <property type="entry name" value="HUPs"/>
    <property type="match status" value="1"/>
</dbReference>
<evidence type="ECO:0000256" key="3">
    <source>
        <dbReference type="ARBA" id="ARBA00022598"/>
    </source>
</evidence>
<dbReference type="Proteomes" id="UP000503278">
    <property type="component" value="Chromosome"/>
</dbReference>
<dbReference type="GO" id="GO:0005524">
    <property type="term" value="F:ATP binding"/>
    <property type="evidence" value="ECO:0007669"/>
    <property type="project" value="UniProtKB-UniRule"/>
</dbReference>
<dbReference type="InterPro" id="IPR012795">
    <property type="entry name" value="tRNA_Ile_lys_synt_N"/>
</dbReference>
<dbReference type="NCBIfam" id="TIGR02432">
    <property type="entry name" value="lysidine_TilS_N"/>
    <property type="match status" value="1"/>
</dbReference>
<evidence type="ECO:0000256" key="1">
    <source>
        <dbReference type="ARBA" id="ARBA00004496"/>
    </source>
</evidence>
<comment type="function">
    <text evidence="8">Ligates lysine onto the cytidine present at position 34 of the AUA codon-specific tRNA(Ile) that contains the anticodon CAU, in an ATP-dependent manner. Cytidine is converted to lysidine, thus changing the amino acid specificity of the tRNA from methionine to isoleucine.</text>
</comment>
<dbReference type="PANTHER" id="PTHR43033">
    <property type="entry name" value="TRNA(ILE)-LYSIDINE SYNTHASE-RELATED"/>
    <property type="match status" value="1"/>
</dbReference>
<keyword evidence="3 8" id="KW-0436">Ligase</keyword>
<comment type="catalytic activity">
    <reaction evidence="7 8">
        <text>cytidine(34) in tRNA(Ile2) + L-lysine + ATP = lysidine(34) in tRNA(Ile2) + AMP + diphosphate + H(+)</text>
        <dbReference type="Rhea" id="RHEA:43744"/>
        <dbReference type="Rhea" id="RHEA-COMP:10625"/>
        <dbReference type="Rhea" id="RHEA-COMP:10670"/>
        <dbReference type="ChEBI" id="CHEBI:15378"/>
        <dbReference type="ChEBI" id="CHEBI:30616"/>
        <dbReference type="ChEBI" id="CHEBI:32551"/>
        <dbReference type="ChEBI" id="CHEBI:33019"/>
        <dbReference type="ChEBI" id="CHEBI:82748"/>
        <dbReference type="ChEBI" id="CHEBI:83665"/>
        <dbReference type="ChEBI" id="CHEBI:456215"/>
        <dbReference type="EC" id="6.3.4.19"/>
    </reaction>
</comment>
<dbReference type="HAMAP" id="MF_01161">
    <property type="entry name" value="tRNA_Ile_lys_synt"/>
    <property type="match status" value="1"/>
</dbReference>
<evidence type="ECO:0000313" key="11">
    <source>
        <dbReference type="Proteomes" id="UP000503278"/>
    </source>
</evidence>
<keyword evidence="6 8" id="KW-0067">ATP-binding</keyword>
<dbReference type="Pfam" id="PF11734">
    <property type="entry name" value="TilS_C"/>
    <property type="match status" value="1"/>
</dbReference>
<keyword evidence="2 8" id="KW-0963">Cytoplasm</keyword>
<dbReference type="EMBL" id="CP051682">
    <property type="protein sequence ID" value="QJD95370.1"/>
    <property type="molecule type" value="Genomic_DNA"/>
</dbReference>
<evidence type="ECO:0000256" key="5">
    <source>
        <dbReference type="ARBA" id="ARBA00022741"/>
    </source>
</evidence>
<sequence>MLPVQRFTHFIQQNQLFTPDSRILAAVSGGMDSVLMAHLLKAAGYTFGLAHCNFQLRGANADADQQFCQQLATELQVPFHTTNFDTITYVQQHKVSVQMAARELRYAWFEKIRQLHQYDVVALAHHQNDTIETILLNLTRGTGIAGLHGILALNGRLVRPLLFLTRTEIDTLIQQNQFAYREDSSNSSVKYARNKLRHEVIPRLKELNPNLEQTFERNQRHFTELEQLLNQQVEEYRKKLFTEIDGDLQINLAAIQQLHPQHLLLFNLLKPYGFTESVIDDLISVLGKHSGRTFASPTHTLLLDRDRLILTVKIHQPTQYTSITVQDSYVSSGNYTLHITHSDKVETVSRNLMIAAVDTSLLIYPLIIRTWQQGDLFIPLGMNTHKKLSDFFIHQKVPLYQKTKIPLLINGNGDIIWVSGYRLDNRYKITADTQKVTIFELSKS</sequence>
<dbReference type="InterPro" id="IPR012094">
    <property type="entry name" value="tRNA_Ile_lys_synt"/>
</dbReference>
<dbReference type="InterPro" id="IPR011063">
    <property type="entry name" value="TilS/TtcA_N"/>
</dbReference>
<evidence type="ECO:0000256" key="7">
    <source>
        <dbReference type="ARBA" id="ARBA00048539"/>
    </source>
</evidence>
<dbReference type="SUPFAM" id="SSF52402">
    <property type="entry name" value="Adenine nucleotide alpha hydrolases-like"/>
    <property type="match status" value="1"/>
</dbReference>
<dbReference type="RefSeq" id="WP_169606386.1">
    <property type="nucleotide sequence ID" value="NZ_CP051682.1"/>
</dbReference>
<keyword evidence="5 8" id="KW-0547">Nucleotide-binding</keyword>
<evidence type="ECO:0000256" key="2">
    <source>
        <dbReference type="ARBA" id="ARBA00022490"/>
    </source>
</evidence>
<keyword evidence="4 8" id="KW-0819">tRNA processing</keyword>
<comment type="subcellular location">
    <subcellularLocation>
        <location evidence="1 8">Cytoplasm</location>
    </subcellularLocation>
</comment>
<dbReference type="KEGG" id="mrob:HH214_05535"/>
<dbReference type="GO" id="GO:0006400">
    <property type="term" value="P:tRNA modification"/>
    <property type="evidence" value="ECO:0007669"/>
    <property type="project" value="UniProtKB-UniRule"/>
</dbReference>
<proteinExistence type="inferred from homology"/>
<comment type="similarity">
    <text evidence="8">Belongs to the tRNA(Ile)-lysidine synthase family.</text>
</comment>
<dbReference type="EC" id="6.3.4.19" evidence="8"/>
<dbReference type="Pfam" id="PF01171">
    <property type="entry name" value="ATP_bind_3"/>
    <property type="match status" value="1"/>
</dbReference>
<protein>
    <recommendedName>
        <fullName evidence="8">tRNA(Ile)-lysidine synthase</fullName>
        <ecNumber evidence="8">6.3.4.19</ecNumber>
    </recommendedName>
    <alternativeName>
        <fullName evidence="8">tRNA(Ile)-2-lysyl-cytidine synthase</fullName>
    </alternativeName>
    <alternativeName>
        <fullName evidence="8">tRNA(Ile)-lysidine synthetase</fullName>
    </alternativeName>
</protein>
<dbReference type="InterPro" id="IPR012796">
    <property type="entry name" value="Lysidine-tRNA-synth_C"/>
</dbReference>
<dbReference type="AlphaFoldDB" id="A0A7L5DWA8"/>
<dbReference type="CDD" id="cd01992">
    <property type="entry name" value="TilS_N"/>
    <property type="match status" value="1"/>
</dbReference>
<name>A0A7L5DWA8_9SPHI</name>
<dbReference type="InterPro" id="IPR014729">
    <property type="entry name" value="Rossmann-like_a/b/a_fold"/>
</dbReference>
<feature type="binding site" evidence="8">
    <location>
        <begin position="28"/>
        <end position="33"/>
    </location>
    <ligand>
        <name>ATP</name>
        <dbReference type="ChEBI" id="CHEBI:30616"/>
    </ligand>
</feature>
<dbReference type="SUPFAM" id="SSF56037">
    <property type="entry name" value="PheT/TilS domain"/>
    <property type="match status" value="1"/>
</dbReference>
<dbReference type="GO" id="GO:0005737">
    <property type="term" value="C:cytoplasm"/>
    <property type="evidence" value="ECO:0007669"/>
    <property type="project" value="UniProtKB-SubCell"/>
</dbReference>
<evidence type="ECO:0000259" key="9">
    <source>
        <dbReference type="SMART" id="SM00977"/>
    </source>
</evidence>
<comment type="domain">
    <text evidence="8">The N-terminal region contains the highly conserved SGGXDS motif, predicted to be a P-loop motif involved in ATP binding.</text>
</comment>
<dbReference type="NCBIfam" id="TIGR02433">
    <property type="entry name" value="lysidine_TilS_C"/>
    <property type="match status" value="1"/>
</dbReference>
<accession>A0A7L5DWA8</accession>
<evidence type="ECO:0000256" key="8">
    <source>
        <dbReference type="HAMAP-Rule" id="MF_01161"/>
    </source>
</evidence>
<feature type="domain" description="Lysidine-tRNA(Ile) synthetase C-terminal" evidence="9">
    <location>
        <begin position="366"/>
        <end position="439"/>
    </location>
</feature>
<dbReference type="SMART" id="SM00977">
    <property type="entry name" value="TilS_C"/>
    <property type="match status" value="1"/>
</dbReference>
<organism evidence="10 11">
    <name type="scientific">Mucilaginibacter robiniae</name>
    <dbReference type="NCBI Taxonomy" id="2728022"/>
    <lineage>
        <taxon>Bacteria</taxon>
        <taxon>Pseudomonadati</taxon>
        <taxon>Bacteroidota</taxon>
        <taxon>Sphingobacteriia</taxon>
        <taxon>Sphingobacteriales</taxon>
        <taxon>Sphingobacteriaceae</taxon>
        <taxon>Mucilaginibacter</taxon>
    </lineage>
</organism>
<evidence type="ECO:0000256" key="6">
    <source>
        <dbReference type="ARBA" id="ARBA00022840"/>
    </source>
</evidence>
<dbReference type="PANTHER" id="PTHR43033:SF1">
    <property type="entry name" value="TRNA(ILE)-LYSIDINE SYNTHASE-RELATED"/>
    <property type="match status" value="1"/>
</dbReference>
<evidence type="ECO:0000313" key="10">
    <source>
        <dbReference type="EMBL" id="QJD95370.1"/>
    </source>
</evidence>